<dbReference type="CDD" id="cd07042">
    <property type="entry name" value="STAS_SulP_like_sulfate_transporter"/>
    <property type="match status" value="1"/>
</dbReference>
<dbReference type="InterPro" id="IPR036513">
    <property type="entry name" value="STAS_dom_sf"/>
</dbReference>
<feature type="transmembrane region" description="Helical" evidence="5">
    <location>
        <begin position="339"/>
        <end position="362"/>
    </location>
</feature>
<comment type="subcellular location">
    <subcellularLocation>
        <location evidence="1">Membrane</location>
        <topology evidence="1">Multi-pass membrane protein</topology>
    </subcellularLocation>
</comment>
<dbReference type="SUPFAM" id="SSF52091">
    <property type="entry name" value="SpoIIaa-like"/>
    <property type="match status" value="1"/>
</dbReference>
<dbReference type="PANTHER" id="PTHR11814">
    <property type="entry name" value="SULFATE TRANSPORTER"/>
    <property type="match status" value="1"/>
</dbReference>
<reference evidence="8 9" key="1">
    <citation type="submission" date="2015-12" db="EMBL/GenBank/DDBJ databases">
        <title>The genome of Folsomia candida.</title>
        <authorList>
            <person name="Faddeeva A."/>
            <person name="Derks M.F."/>
            <person name="Anvar Y."/>
            <person name="Smit S."/>
            <person name="Van Straalen N."/>
            <person name="Roelofs D."/>
        </authorList>
    </citation>
    <scope>NUCLEOTIDE SEQUENCE [LARGE SCALE GENOMIC DNA]</scope>
    <source>
        <strain evidence="8 9">VU population</strain>
        <tissue evidence="8">Whole body</tissue>
    </source>
</reference>
<dbReference type="Pfam" id="PF01740">
    <property type="entry name" value="STAS"/>
    <property type="match status" value="1"/>
</dbReference>
<feature type="transmembrane region" description="Helical" evidence="5">
    <location>
        <begin position="368"/>
        <end position="392"/>
    </location>
</feature>
<gene>
    <name evidence="8" type="ORF">Fcan01_13406</name>
</gene>
<accession>A0A226E4P3</accession>
<evidence type="ECO:0000259" key="6">
    <source>
        <dbReference type="Pfam" id="PF00916"/>
    </source>
</evidence>
<evidence type="ECO:0000256" key="5">
    <source>
        <dbReference type="SAM" id="Phobius"/>
    </source>
</evidence>
<feature type="transmembrane region" description="Helical" evidence="5">
    <location>
        <begin position="404"/>
        <end position="425"/>
    </location>
</feature>
<keyword evidence="9" id="KW-1185">Reference proteome</keyword>
<feature type="transmembrane region" description="Helical" evidence="5">
    <location>
        <begin position="307"/>
        <end position="327"/>
    </location>
</feature>
<evidence type="ECO:0000256" key="1">
    <source>
        <dbReference type="ARBA" id="ARBA00004141"/>
    </source>
</evidence>
<feature type="transmembrane region" description="Helical" evidence="5">
    <location>
        <begin position="203"/>
        <end position="224"/>
    </location>
</feature>
<dbReference type="Pfam" id="PF00916">
    <property type="entry name" value="Sulfate_transp"/>
    <property type="match status" value="2"/>
</dbReference>
<evidence type="ECO:0000313" key="8">
    <source>
        <dbReference type="EMBL" id="OXA52248.1"/>
    </source>
</evidence>
<dbReference type="InterPro" id="IPR002645">
    <property type="entry name" value="STAS_dom"/>
</dbReference>
<feature type="transmembrane region" description="Helical" evidence="5">
    <location>
        <begin position="67"/>
        <end position="89"/>
    </location>
</feature>
<evidence type="ECO:0000256" key="4">
    <source>
        <dbReference type="ARBA" id="ARBA00023136"/>
    </source>
</evidence>
<feature type="transmembrane region" description="Helical" evidence="5">
    <location>
        <begin position="101"/>
        <end position="124"/>
    </location>
</feature>
<dbReference type="InterPro" id="IPR011547">
    <property type="entry name" value="SLC26A/SulP_dom"/>
</dbReference>
<dbReference type="OMA" id="ETMADEW"/>
<evidence type="ECO:0000259" key="7">
    <source>
        <dbReference type="Pfam" id="PF01740"/>
    </source>
</evidence>
<proteinExistence type="predicted"/>
<dbReference type="EMBL" id="LNIX01000007">
    <property type="protein sequence ID" value="OXA52248.1"/>
    <property type="molecule type" value="Genomic_DNA"/>
</dbReference>
<keyword evidence="4 5" id="KW-0472">Membrane</keyword>
<name>A0A226E4P3_FOLCA</name>
<evidence type="ECO:0000313" key="9">
    <source>
        <dbReference type="Proteomes" id="UP000198287"/>
    </source>
</evidence>
<keyword evidence="2 5" id="KW-0812">Transmembrane</keyword>
<feature type="transmembrane region" description="Helical" evidence="5">
    <location>
        <begin position="437"/>
        <end position="465"/>
    </location>
</feature>
<keyword evidence="3 5" id="KW-1133">Transmembrane helix</keyword>
<organism evidence="8 9">
    <name type="scientific">Folsomia candida</name>
    <name type="common">Springtail</name>
    <dbReference type="NCBI Taxonomy" id="158441"/>
    <lineage>
        <taxon>Eukaryota</taxon>
        <taxon>Metazoa</taxon>
        <taxon>Ecdysozoa</taxon>
        <taxon>Arthropoda</taxon>
        <taxon>Hexapoda</taxon>
        <taxon>Collembola</taxon>
        <taxon>Entomobryomorpha</taxon>
        <taxon>Isotomoidea</taxon>
        <taxon>Isotomidae</taxon>
        <taxon>Proisotominae</taxon>
        <taxon>Folsomia</taxon>
    </lineage>
</organism>
<feature type="domain" description="SLC26A/SulP transporter" evidence="6">
    <location>
        <begin position="168"/>
        <end position="438"/>
    </location>
</feature>
<dbReference type="GO" id="GO:0016020">
    <property type="term" value="C:membrane"/>
    <property type="evidence" value="ECO:0007669"/>
    <property type="project" value="UniProtKB-SubCell"/>
</dbReference>
<dbReference type="Gene3D" id="3.30.750.24">
    <property type="entry name" value="STAS domain"/>
    <property type="match status" value="1"/>
</dbReference>
<evidence type="ECO:0000256" key="3">
    <source>
        <dbReference type="ARBA" id="ARBA00022989"/>
    </source>
</evidence>
<sequence length="632" mass="69668">MKKKHLHTFSFTNVVEDQDDPSNASTAPHKKDLRISQVVSSLVQRSFQNKNFVRKLPILTWVREYKLSMLVADFIAGLTLGLTTIPQVLGVANVAEMPPEYGLYSSFVGCFVYIFLGSTKYITVGPTVTTAIITLSYTKGQPPQFSVLLCFLTGVTTLLMSFLQLGIFNRVKSILGLSFSANGFVEEVRGVIENISDTNWQDVVVGVISLSSLYFLIKIEAIFARFGKFGPRVKKVLWLLSTSRSVTVVIVATVIFSLIGEPSPVLLVGDVPSGMPPFKPPPFSYSETNGNSTVEFSLGSALREKTSALIVIPLLAFMEHITITRAFSGTARIDAGQELLCLGVANIIGSFFSSMPVTGAFGRTALNYASGAVSPLGGLITGAIIILALVVLTPQFYYIPKSTLSSVVIMAVIFMVDFEILTSIWKSKRLDLIPWTVTFLASLFIGLEYGIMSGFVASLIFLLYYASRPGIKVSKGETGAGNEFLWVEVDRSMTFPSMEYTRYTVMKAATKWGRNELPIVIDCQFVTFADYSAAQGITDILKLFKDKNQVVFLWNVKPSIRTVWEVVMLKNQVKAIFCRNEVELDIELQSHHMALKELQDDAIKSATTTIPVDPLAEEEGISNNNFIDDEDK</sequence>
<protein>
    <submittedName>
        <fullName evidence="8">Sodium-independent sulfate anion transporter</fullName>
    </submittedName>
</protein>
<dbReference type="AlphaFoldDB" id="A0A226E4P3"/>
<evidence type="ECO:0000256" key="2">
    <source>
        <dbReference type="ARBA" id="ARBA00022692"/>
    </source>
</evidence>
<comment type="caution">
    <text evidence="8">The sequence shown here is derived from an EMBL/GenBank/DDBJ whole genome shotgun (WGS) entry which is preliminary data.</text>
</comment>
<dbReference type="InterPro" id="IPR001902">
    <property type="entry name" value="SLC26A/SulP_fam"/>
</dbReference>
<feature type="transmembrane region" description="Helical" evidence="5">
    <location>
        <begin position="145"/>
        <end position="168"/>
    </location>
</feature>
<feature type="domain" description="STAS" evidence="7">
    <location>
        <begin position="485"/>
        <end position="573"/>
    </location>
</feature>
<dbReference type="GO" id="GO:0055085">
    <property type="term" value="P:transmembrane transport"/>
    <property type="evidence" value="ECO:0007669"/>
    <property type="project" value="InterPro"/>
</dbReference>
<dbReference type="OrthoDB" id="288203at2759"/>
<dbReference type="Proteomes" id="UP000198287">
    <property type="component" value="Unassembled WGS sequence"/>
</dbReference>
<feature type="transmembrane region" description="Helical" evidence="5">
    <location>
        <begin position="236"/>
        <end position="259"/>
    </location>
</feature>
<feature type="domain" description="SLC26A/SulP transporter" evidence="6">
    <location>
        <begin position="70"/>
        <end position="167"/>
    </location>
</feature>